<dbReference type="STRING" id="860235.AOZ06_20640"/>
<dbReference type="AlphaFoldDB" id="A0A0N9I2P4"/>
<dbReference type="Proteomes" id="UP000063699">
    <property type="component" value="Chromosome"/>
</dbReference>
<proteinExistence type="predicted"/>
<keyword evidence="1" id="KW-0560">Oxidoreductase</keyword>
<evidence type="ECO:0000256" key="2">
    <source>
        <dbReference type="ARBA" id="ARBA00023033"/>
    </source>
</evidence>
<dbReference type="InterPro" id="IPR036661">
    <property type="entry name" value="Luciferase-like_sf"/>
</dbReference>
<dbReference type="InterPro" id="IPR011251">
    <property type="entry name" value="Luciferase-like_dom"/>
</dbReference>
<dbReference type="GO" id="GO:0016705">
    <property type="term" value="F:oxidoreductase activity, acting on paired donors, with incorporation or reduction of molecular oxygen"/>
    <property type="evidence" value="ECO:0007669"/>
    <property type="project" value="InterPro"/>
</dbReference>
<gene>
    <name evidence="4" type="ORF">AOZ06_20640</name>
</gene>
<dbReference type="KEGG" id="kphy:AOZ06_20640"/>
<keyword evidence="5" id="KW-1185">Reference proteome</keyword>
<dbReference type="GO" id="GO:0005829">
    <property type="term" value="C:cytosol"/>
    <property type="evidence" value="ECO:0007669"/>
    <property type="project" value="TreeGrafter"/>
</dbReference>
<reference evidence="4 5" key="1">
    <citation type="submission" date="2015-07" db="EMBL/GenBank/DDBJ databases">
        <title>Genome sequencing of Kibdelosporangium phytohabitans.</title>
        <authorList>
            <person name="Qin S."/>
            <person name="Xing K."/>
        </authorList>
    </citation>
    <scope>NUCLEOTIDE SEQUENCE [LARGE SCALE GENOMIC DNA]</scope>
    <source>
        <strain evidence="4 5">KLBMP1111</strain>
    </source>
</reference>
<dbReference type="PANTHER" id="PTHR30137:SF8">
    <property type="entry name" value="BLR5498 PROTEIN"/>
    <property type="match status" value="1"/>
</dbReference>
<protein>
    <submittedName>
        <fullName evidence="4">Alkane 1-monooxygenase</fullName>
    </submittedName>
</protein>
<dbReference type="Gene3D" id="3.20.20.30">
    <property type="entry name" value="Luciferase-like domain"/>
    <property type="match status" value="1"/>
</dbReference>
<keyword evidence="2 4" id="KW-0503">Monooxygenase</keyword>
<dbReference type="EMBL" id="CP012752">
    <property type="protein sequence ID" value="ALG09002.1"/>
    <property type="molecule type" value="Genomic_DNA"/>
</dbReference>
<dbReference type="Pfam" id="PF00296">
    <property type="entry name" value="Bac_luciferase"/>
    <property type="match status" value="1"/>
</dbReference>
<dbReference type="GO" id="GO:0004497">
    <property type="term" value="F:monooxygenase activity"/>
    <property type="evidence" value="ECO:0007669"/>
    <property type="project" value="UniProtKB-KW"/>
</dbReference>
<evidence type="ECO:0000313" key="4">
    <source>
        <dbReference type="EMBL" id="ALG09002.1"/>
    </source>
</evidence>
<feature type="domain" description="Luciferase-like" evidence="3">
    <location>
        <begin position="15"/>
        <end position="301"/>
    </location>
</feature>
<name>A0A0N9I2P4_9PSEU</name>
<accession>A0A0N9I2P4</accession>
<dbReference type="SUPFAM" id="SSF51679">
    <property type="entry name" value="Bacterial luciferase-like"/>
    <property type="match status" value="1"/>
</dbReference>
<organism evidence="4 5">
    <name type="scientific">Kibdelosporangium phytohabitans</name>
    <dbReference type="NCBI Taxonomy" id="860235"/>
    <lineage>
        <taxon>Bacteria</taxon>
        <taxon>Bacillati</taxon>
        <taxon>Actinomycetota</taxon>
        <taxon>Actinomycetes</taxon>
        <taxon>Pseudonocardiales</taxon>
        <taxon>Pseudonocardiaceae</taxon>
        <taxon>Kibdelosporangium</taxon>
    </lineage>
</organism>
<sequence>MPHPWWHAARQTGFMRLGVFLLAGRFPGQDDRDALSRACDAVVWAERAGFDDVWIAEHHFMSYGVCPSAITFAAHALGRTERITVGTAVSVLSTTHPVQLAEQVTMLDQISGGRLHLGVGRGGPWRDLEVFGTGLDRWENGFAESLDLLIECLSEPRVEGTGRFEFREVPMVPKPGARPRLTVACTSPGTIRIAADRDLPMLLGMDLDDHGKAAMVEAYERAGGRSAAHIGAVLAHVADSREHAEGELRAAMPGWLEAGLKGYVAVDDRPRKPHDPVGYTEHLIRISPVGTAEECLERLRGNTSGLGHYILMVDACGDPRITRRTVERIGYLMGVV</sequence>
<dbReference type="PANTHER" id="PTHR30137">
    <property type="entry name" value="LUCIFERASE-LIKE MONOOXYGENASE"/>
    <property type="match status" value="1"/>
</dbReference>
<evidence type="ECO:0000259" key="3">
    <source>
        <dbReference type="Pfam" id="PF00296"/>
    </source>
</evidence>
<evidence type="ECO:0000256" key="1">
    <source>
        <dbReference type="ARBA" id="ARBA00023002"/>
    </source>
</evidence>
<dbReference type="InterPro" id="IPR050766">
    <property type="entry name" value="Bact_Lucif_Oxidored"/>
</dbReference>
<evidence type="ECO:0000313" key="5">
    <source>
        <dbReference type="Proteomes" id="UP000063699"/>
    </source>
</evidence>